<sequence>MRVEITLDKEQKISQAKLEAYEAEVHRAVLEVFPATKIRVRRGSANGVEIAGFNLESDRETLSQLLQDVWERDDWS</sequence>
<evidence type="ECO:0000313" key="1">
    <source>
        <dbReference type="EMBL" id="MCU5777815.1"/>
    </source>
</evidence>
<dbReference type="Proteomes" id="UP001064262">
    <property type="component" value="Unassembled WGS sequence"/>
</dbReference>
<name>A0A9J6PUU9_9GAMM</name>
<proteinExistence type="predicted"/>
<dbReference type="PANTHER" id="PTHR36572">
    <property type="entry name" value="DNA DAMAGE-INDUCIBLE PROTEIN I-RELATED"/>
    <property type="match status" value="1"/>
</dbReference>
<dbReference type="InterPro" id="IPR036687">
    <property type="entry name" value="DinI-like_sf"/>
</dbReference>
<dbReference type="InterPro" id="IPR010391">
    <property type="entry name" value="DNA_damage-inducible_DinI-like"/>
</dbReference>
<dbReference type="Gene3D" id="3.30.910.10">
    <property type="entry name" value="DinI-like"/>
    <property type="match status" value="1"/>
</dbReference>
<dbReference type="EMBL" id="JAODIM010000040">
    <property type="protein sequence ID" value="MCU5777815.1"/>
    <property type="molecule type" value="Genomic_DNA"/>
</dbReference>
<accession>A0A9J6PUU9</accession>
<comment type="caution">
    <text evidence="1">The sequence shown here is derived from an EMBL/GenBank/DDBJ whole genome shotgun (WGS) entry which is preliminary data.</text>
</comment>
<dbReference type="SUPFAM" id="SSF54857">
    <property type="entry name" value="DNA damage-inducible protein DinI"/>
    <property type="match status" value="1"/>
</dbReference>
<dbReference type="RefSeq" id="WP_267142452.1">
    <property type="nucleotide sequence ID" value="NZ_JAODIL010000069.1"/>
</dbReference>
<gene>
    <name evidence="1" type="ORF">N5923_09950</name>
</gene>
<evidence type="ECO:0000313" key="2">
    <source>
        <dbReference type="Proteomes" id="UP001064262"/>
    </source>
</evidence>
<dbReference type="PANTHER" id="PTHR36572:SF2">
    <property type="entry name" value="DNA DAMAGE-INDUCIBLE PROTEIN I"/>
    <property type="match status" value="1"/>
</dbReference>
<organism evidence="1 2">
    <name type="scientific">Winslowiella arboricola</name>
    <dbReference type="NCBI Taxonomy" id="2978220"/>
    <lineage>
        <taxon>Bacteria</taxon>
        <taxon>Pseudomonadati</taxon>
        <taxon>Pseudomonadota</taxon>
        <taxon>Gammaproteobacteria</taxon>
        <taxon>Enterobacterales</taxon>
        <taxon>Erwiniaceae</taxon>
        <taxon>Winslowiella</taxon>
    </lineage>
</organism>
<keyword evidence="2" id="KW-1185">Reference proteome</keyword>
<reference evidence="1" key="1">
    <citation type="submission" date="2022-09" db="EMBL/GenBank/DDBJ databases">
        <title>Winslowiella arboricola sp. nov., isolated from bleeding cankers on broadleaf hosts.</title>
        <authorList>
            <person name="Brady C."/>
            <person name="Kaur S."/>
            <person name="Crampton B."/>
            <person name="Maddock D."/>
            <person name="Arnold D."/>
            <person name="Denman S."/>
        </authorList>
    </citation>
    <scope>NUCLEOTIDE SEQUENCE</scope>
    <source>
        <strain evidence="1">BAC 15a-03b</strain>
    </source>
</reference>
<dbReference type="GO" id="GO:0009432">
    <property type="term" value="P:SOS response"/>
    <property type="evidence" value="ECO:0007669"/>
    <property type="project" value="TreeGrafter"/>
</dbReference>
<dbReference type="AlphaFoldDB" id="A0A9J6PUU9"/>
<protein>
    <submittedName>
        <fullName evidence="1">DinI family protein</fullName>
    </submittedName>
</protein>
<dbReference type="Pfam" id="PF06183">
    <property type="entry name" value="DinI"/>
    <property type="match status" value="1"/>
</dbReference>